<feature type="region of interest" description="Disordered" evidence="1">
    <location>
        <begin position="139"/>
        <end position="159"/>
    </location>
</feature>
<evidence type="ECO:0000313" key="2">
    <source>
        <dbReference type="EMBL" id="GFR60584.1"/>
    </source>
</evidence>
<sequence>MLLAPGPGPAGKDSLNTGDSQQDKTVHAQPEHPSYSFASPSPGHRVQETTSLADADAKLSSNSHERRSSVDRNSVLCSNSELATGQSNITNVTGNHCITDLYNWTHDSAAVCSGPIGFNTSNTVINHCTNENNSIGENGASATPVYQGGSSSHQSSLRSNHSLGNAISANATTATTTISSIIPAGTTEDLRRFLLSTYDTLSREVGNLLDTGQPAQKTWEYQPDGVFKKVGC</sequence>
<protein>
    <submittedName>
        <fullName evidence="2">Uncharacterized protein</fullName>
    </submittedName>
</protein>
<keyword evidence="3" id="KW-1185">Reference proteome</keyword>
<organism evidence="2 3">
    <name type="scientific">Elysia marginata</name>
    <dbReference type="NCBI Taxonomy" id="1093978"/>
    <lineage>
        <taxon>Eukaryota</taxon>
        <taxon>Metazoa</taxon>
        <taxon>Spiralia</taxon>
        <taxon>Lophotrochozoa</taxon>
        <taxon>Mollusca</taxon>
        <taxon>Gastropoda</taxon>
        <taxon>Heterobranchia</taxon>
        <taxon>Euthyneura</taxon>
        <taxon>Panpulmonata</taxon>
        <taxon>Sacoglossa</taxon>
        <taxon>Placobranchoidea</taxon>
        <taxon>Plakobranchidae</taxon>
        <taxon>Elysia</taxon>
    </lineage>
</organism>
<feature type="compositionally biased region" description="Low complexity" evidence="1">
    <location>
        <begin position="147"/>
        <end position="159"/>
    </location>
</feature>
<gene>
    <name evidence="2" type="ORF">ElyMa_003535500</name>
</gene>
<feature type="compositionally biased region" description="Basic and acidic residues" evidence="1">
    <location>
        <begin position="21"/>
        <end position="30"/>
    </location>
</feature>
<dbReference type="AlphaFoldDB" id="A0AAV4EIE6"/>
<feature type="region of interest" description="Disordered" evidence="1">
    <location>
        <begin position="1"/>
        <end position="48"/>
    </location>
</feature>
<evidence type="ECO:0000256" key="1">
    <source>
        <dbReference type="SAM" id="MobiDB-lite"/>
    </source>
</evidence>
<dbReference type="Proteomes" id="UP000762676">
    <property type="component" value="Unassembled WGS sequence"/>
</dbReference>
<proteinExistence type="predicted"/>
<evidence type="ECO:0000313" key="3">
    <source>
        <dbReference type="Proteomes" id="UP000762676"/>
    </source>
</evidence>
<comment type="caution">
    <text evidence="2">The sequence shown here is derived from an EMBL/GenBank/DDBJ whole genome shotgun (WGS) entry which is preliminary data.</text>
</comment>
<reference evidence="2 3" key="1">
    <citation type="journal article" date="2021" name="Elife">
        <title>Chloroplast acquisition without the gene transfer in kleptoplastic sea slugs, Plakobranchus ocellatus.</title>
        <authorList>
            <person name="Maeda T."/>
            <person name="Takahashi S."/>
            <person name="Yoshida T."/>
            <person name="Shimamura S."/>
            <person name="Takaki Y."/>
            <person name="Nagai Y."/>
            <person name="Toyoda A."/>
            <person name="Suzuki Y."/>
            <person name="Arimoto A."/>
            <person name="Ishii H."/>
            <person name="Satoh N."/>
            <person name="Nishiyama T."/>
            <person name="Hasebe M."/>
            <person name="Maruyama T."/>
            <person name="Minagawa J."/>
            <person name="Obokata J."/>
            <person name="Shigenobu S."/>
        </authorList>
    </citation>
    <scope>NUCLEOTIDE SEQUENCE [LARGE SCALE GENOMIC DNA]</scope>
</reference>
<accession>A0AAV4EIE6</accession>
<name>A0AAV4EIE6_9GAST</name>
<dbReference type="EMBL" id="BMAT01007240">
    <property type="protein sequence ID" value="GFR60584.1"/>
    <property type="molecule type" value="Genomic_DNA"/>
</dbReference>